<proteinExistence type="predicted"/>
<name>A0ABU7XN32_9FLAO</name>
<dbReference type="EMBL" id="JAODOP010000001">
    <property type="protein sequence ID" value="MEF3832117.1"/>
    <property type="molecule type" value="Genomic_DNA"/>
</dbReference>
<keyword evidence="5" id="KW-1185">Reference proteome</keyword>
<feature type="domain" description="FecR protein" evidence="2">
    <location>
        <begin position="183"/>
        <end position="278"/>
    </location>
</feature>
<evidence type="ECO:0000313" key="5">
    <source>
        <dbReference type="Proteomes" id="UP001337305"/>
    </source>
</evidence>
<dbReference type="RefSeq" id="WP_303309106.1">
    <property type="nucleotide sequence ID" value="NZ_JAODOP010000001.1"/>
</dbReference>
<reference evidence="4 5" key="1">
    <citation type="submission" date="2022-09" db="EMBL/GenBank/DDBJ databases">
        <title>Genome sequencing of Flavivirga sp. MEBiC05379.</title>
        <authorList>
            <person name="Oh H.-M."/>
            <person name="Kwon K.K."/>
            <person name="Park M.J."/>
            <person name="Yang S.-H."/>
        </authorList>
    </citation>
    <scope>NUCLEOTIDE SEQUENCE [LARGE SCALE GENOMIC DNA]</scope>
    <source>
        <strain evidence="4 5">MEBiC05379</strain>
    </source>
</reference>
<dbReference type="PANTHER" id="PTHR30273:SF2">
    <property type="entry name" value="PROTEIN FECR"/>
    <property type="match status" value="1"/>
</dbReference>
<comment type="caution">
    <text evidence="4">The sequence shown here is derived from an EMBL/GenBank/DDBJ whole genome shotgun (WGS) entry which is preliminary data.</text>
</comment>
<dbReference type="Pfam" id="PF04773">
    <property type="entry name" value="FecR"/>
    <property type="match status" value="1"/>
</dbReference>
<evidence type="ECO:0000259" key="3">
    <source>
        <dbReference type="Pfam" id="PF16344"/>
    </source>
</evidence>
<dbReference type="InterPro" id="IPR006860">
    <property type="entry name" value="FecR"/>
</dbReference>
<evidence type="ECO:0000313" key="4">
    <source>
        <dbReference type="EMBL" id="MEF3832117.1"/>
    </source>
</evidence>
<sequence>MPNKNIETIIIKYFSRSASIDEMIELTEWMREESNYLVFKNFVNTNYLIDSNMLDFDIEGEREKVLQKIKQDKTSLRKSAFKRVFKYAAIFIVTIGLGYAYLINNFSFDKEEQISNTKNDATILPGMDKAILTLENGSEVVLEKGKKVTLKGRTLNEDKLIYDSKSGSKKKQALQFNYLTIPRGGQYFVQLSDNTRVWLNSDSKLKYPVFFIEGQTRMVELIYGEAYFEVSKSTMHDGDRFMVKTGMQEIEVLGTEFNIKAYQDENDIVTTLVEGQVKVGNGIESKFLKPSEQSIINMKGQGITVQKVNKLFDEIAWKEGYFSFRQKTMKDIMKTLSRWYDVEYIFRNPEIENKSFSGVLDRESTIDQILIYIQKTNEINYRIGNNIVIIE</sequence>
<dbReference type="Gene3D" id="3.55.50.30">
    <property type="match status" value="1"/>
</dbReference>
<dbReference type="Gene3D" id="2.60.120.1440">
    <property type="match status" value="1"/>
</dbReference>
<evidence type="ECO:0000259" key="2">
    <source>
        <dbReference type="Pfam" id="PF04773"/>
    </source>
</evidence>
<feature type="domain" description="Protein FecR C-terminal" evidence="3">
    <location>
        <begin position="321"/>
        <end position="390"/>
    </location>
</feature>
<feature type="transmembrane region" description="Helical" evidence="1">
    <location>
        <begin position="84"/>
        <end position="103"/>
    </location>
</feature>
<protein>
    <submittedName>
        <fullName evidence="4">FecR family protein</fullName>
    </submittedName>
</protein>
<gene>
    <name evidence="4" type="ORF">N1F79_03140</name>
</gene>
<keyword evidence="1" id="KW-1133">Transmembrane helix</keyword>
<dbReference type="PANTHER" id="PTHR30273">
    <property type="entry name" value="PERIPLASMIC SIGNAL SENSOR AND SIGMA FACTOR ACTIVATOR FECR-RELATED"/>
    <property type="match status" value="1"/>
</dbReference>
<evidence type="ECO:0000256" key="1">
    <source>
        <dbReference type="SAM" id="Phobius"/>
    </source>
</evidence>
<dbReference type="InterPro" id="IPR012373">
    <property type="entry name" value="Ferrdict_sens_TM"/>
</dbReference>
<organism evidence="4 5">
    <name type="scientific">Flavivirga spongiicola</name>
    <dbReference type="NCBI Taxonomy" id="421621"/>
    <lineage>
        <taxon>Bacteria</taxon>
        <taxon>Pseudomonadati</taxon>
        <taxon>Bacteroidota</taxon>
        <taxon>Flavobacteriia</taxon>
        <taxon>Flavobacteriales</taxon>
        <taxon>Flavobacteriaceae</taxon>
        <taxon>Flavivirga</taxon>
    </lineage>
</organism>
<dbReference type="Pfam" id="PF16344">
    <property type="entry name" value="FecR_C"/>
    <property type="match status" value="1"/>
</dbReference>
<dbReference type="Proteomes" id="UP001337305">
    <property type="component" value="Unassembled WGS sequence"/>
</dbReference>
<keyword evidence="1" id="KW-0472">Membrane</keyword>
<dbReference type="InterPro" id="IPR032508">
    <property type="entry name" value="FecR_C"/>
</dbReference>
<accession>A0ABU7XN32</accession>
<keyword evidence="1" id="KW-0812">Transmembrane</keyword>